<comment type="caution">
    <text evidence="2">The sequence shown here is derived from an EMBL/GenBank/DDBJ whole genome shotgun (WGS) entry which is preliminary data.</text>
</comment>
<feature type="compositionally biased region" description="Basic and acidic residues" evidence="1">
    <location>
        <begin position="1"/>
        <end position="16"/>
    </location>
</feature>
<feature type="compositionally biased region" description="Basic and acidic residues" evidence="1">
    <location>
        <begin position="35"/>
        <end position="55"/>
    </location>
</feature>
<dbReference type="OrthoDB" id="7473113at2"/>
<dbReference type="Proteomes" id="UP000244081">
    <property type="component" value="Unassembled WGS sequence"/>
</dbReference>
<feature type="region of interest" description="Disordered" evidence="1">
    <location>
        <begin position="1"/>
        <end position="69"/>
    </location>
</feature>
<name>A0A2T5UQ05_9HYPH</name>
<organism evidence="2 3">
    <name type="scientific">Breoghania corrubedonensis</name>
    <dbReference type="NCBI Taxonomy" id="665038"/>
    <lineage>
        <taxon>Bacteria</taxon>
        <taxon>Pseudomonadati</taxon>
        <taxon>Pseudomonadota</taxon>
        <taxon>Alphaproteobacteria</taxon>
        <taxon>Hyphomicrobiales</taxon>
        <taxon>Stappiaceae</taxon>
        <taxon>Breoghania</taxon>
    </lineage>
</organism>
<dbReference type="EMBL" id="QAYG01000016">
    <property type="protein sequence ID" value="PTW53589.1"/>
    <property type="molecule type" value="Genomic_DNA"/>
</dbReference>
<feature type="region of interest" description="Disordered" evidence="1">
    <location>
        <begin position="216"/>
        <end position="248"/>
    </location>
</feature>
<accession>A0A2T5UQ05</accession>
<sequence length="248" mass="27765">MARKADTTLGKSREKALNAFQKRNQMKATPKAKRTTQEKTKEAPRERPKPKDASRKPSKQRNDPATITVEPEIINMAENRPMPDGGVEMARILGRLGATDHEVGQAFGVTQRTIYLWKVRFPEFREALNSGKKLADDRVKESLYKRATGYSYDAEKVVVVDGSLVRLYVTEHVPPDTKAATVWLFNRDPDHWRAKPPTQDGPLGGREAMDAFLQNLGGTTIQPVEDPEQPENQALTAFSPVEEPEGES</sequence>
<protein>
    <submittedName>
        <fullName evidence="2">Uncharacterized protein</fullName>
    </submittedName>
</protein>
<gene>
    <name evidence="2" type="ORF">C8N35_11644</name>
</gene>
<dbReference type="AlphaFoldDB" id="A0A2T5UQ05"/>
<reference evidence="2 3" key="1">
    <citation type="submission" date="2018-04" db="EMBL/GenBank/DDBJ databases">
        <title>Genomic Encyclopedia of Archaeal and Bacterial Type Strains, Phase II (KMG-II): from individual species to whole genera.</title>
        <authorList>
            <person name="Goeker M."/>
        </authorList>
    </citation>
    <scope>NUCLEOTIDE SEQUENCE [LARGE SCALE GENOMIC DNA]</scope>
    <source>
        <strain evidence="2 3">DSM 23382</strain>
    </source>
</reference>
<keyword evidence="3" id="KW-1185">Reference proteome</keyword>
<evidence type="ECO:0000313" key="3">
    <source>
        <dbReference type="Proteomes" id="UP000244081"/>
    </source>
</evidence>
<evidence type="ECO:0000256" key="1">
    <source>
        <dbReference type="SAM" id="MobiDB-lite"/>
    </source>
</evidence>
<dbReference type="RefSeq" id="WP_107992111.1">
    <property type="nucleotide sequence ID" value="NZ_QAYG01000016.1"/>
</dbReference>
<proteinExistence type="predicted"/>
<evidence type="ECO:0000313" key="2">
    <source>
        <dbReference type="EMBL" id="PTW53589.1"/>
    </source>
</evidence>